<dbReference type="Pfam" id="PF00534">
    <property type="entry name" value="Glycos_transf_1"/>
    <property type="match status" value="1"/>
</dbReference>
<sequence>MKIAMFTNTYLPHVGGVARSVKSLEEACRARGHEVRVIAPQVDDLESMPDVLRVPAIRNFNGSDFAVRLPIPMIVRDFMEEFQPDIIHSHHPFLLGDAALREAWKSRIPIVFTHHTLYERYTHYVPLDSDGLKRAAIQLATAYCNLCDLVIAPSESIAHLLEDRQVTTPVEIIPTGIDTESFGRGRNQRFRKRVGIPKSAVVIGHVGRLAEEKNLAYLAEAVAGCLEQSPEAVFLLVGEGEVLEGMLKTLAPFVDQGRIFHPGKQSGDDLADAYAAIDCFAFSSQSETQGMVLAEAMAAGTPVVALDGPGVREIMKDGENGILLDGDAPAEDFSQALLWIVGEEEFSKSCAAKARETAMEYDTEPCVDKMLRNYERLVSLYANHGDEERTQWDRMVSGIQIEWDLLVSKVTAATAAVIETPATEARLD</sequence>
<dbReference type="InterPro" id="IPR001296">
    <property type="entry name" value="Glyco_trans_1"/>
</dbReference>
<dbReference type="InterPro" id="IPR028098">
    <property type="entry name" value="Glyco_trans_4-like_N"/>
</dbReference>
<evidence type="ECO:0000259" key="2">
    <source>
        <dbReference type="Pfam" id="PF13439"/>
    </source>
</evidence>
<dbReference type="GO" id="GO:0016757">
    <property type="term" value="F:glycosyltransferase activity"/>
    <property type="evidence" value="ECO:0007669"/>
    <property type="project" value="InterPro"/>
</dbReference>
<evidence type="ECO:0000313" key="3">
    <source>
        <dbReference type="EMBL" id="MBK1817039.1"/>
    </source>
</evidence>
<protein>
    <submittedName>
        <fullName evidence="3">Glycosyltransferase</fullName>
    </submittedName>
</protein>
<dbReference type="Pfam" id="PF13439">
    <property type="entry name" value="Glyco_transf_4"/>
    <property type="match status" value="1"/>
</dbReference>
<evidence type="ECO:0000313" key="4">
    <source>
        <dbReference type="Proteomes" id="UP000600139"/>
    </source>
</evidence>
<keyword evidence="4" id="KW-1185">Reference proteome</keyword>
<dbReference type="RefSeq" id="WP_200351961.1">
    <property type="nucleotide sequence ID" value="NZ_BAABHZ010000006.1"/>
</dbReference>
<dbReference type="SUPFAM" id="SSF53756">
    <property type="entry name" value="UDP-Glycosyltransferase/glycogen phosphorylase"/>
    <property type="match status" value="1"/>
</dbReference>
<accession>A0A934R8I3</accession>
<feature type="domain" description="Glycosyltransferase subfamily 4-like N-terminal" evidence="2">
    <location>
        <begin position="14"/>
        <end position="180"/>
    </location>
</feature>
<organism evidence="3 4">
    <name type="scientific">Luteolibacter yonseiensis</name>
    <dbReference type="NCBI Taxonomy" id="1144680"/>
    <lineage>
        <taxon>Bacteria</taxon>
        <taxon>Pseudomonadati</taxon>
        <taxon>Verrucomicrobiota</taxon>
        <taxon>Verrucomicrobiia</taxon>
        <taxon>Verrucomicrobiales</taxon>
        <taxon>Verrucomicrobiaceae</taxon>
        <taxon>Luteolibacter</taxon>
    </lineage>
</organism>
<comment type="caution">
    <text evidence="3">The sequence shown here is derived from an EMBL/GenBank/DDBJ whole genome shotgun (WGS) entry which is preliminary data.</text>
</comment>
<dbReference type="PANTHER" id="PTHR45947:SF3">
    <property type="entry name" value="SULFOQUINOVOSYL TRANSFERASE SQD2"/>
    <property type="match status" value="1"/>
</dbReference>
<proteinExistence type="predicted"/>
<dbReference type="AlphaFoldDB" id="A0A934R8I3"/>
<dbReference type="Proteomes" id="UP000600139">
    <property type="component" value="Unassembled WGS sequence"/>
</dbReference>
<feature type="domain" description="Glycosyl transferase family 1" evidence="1">
    <location>
        <begin position="188"/>
        <end position="356"/>
    </location>
</feature>
<name>A0A934R8I3_9BACT</name>
<evidence type="ECO:0000259" key="1">
    <source>
        <dbReference type="Pfam" id="PF00534"/>
    </source>
</evidence>
<dbReference type="Gene3D" id="3.40.50.2000">
    <property type="entry name" value="Glycogen Phosphorylase B"/>
    <property type="match status" value="2"/>
</dbReference>
<gene>
    <name evidence="3" type="ORF">JIN84_15550</name>
</gene>
<reference evidence="3" key="1">
    <citation type="submission" date="2021-01" db="EMBL/GenBank/DDBJ databases">
        <title>Modified the classification status of verrucomicrobia.</title>
        <authorList>
            <person name="Feng X."/>
        </authorList>
    </citation>
    <scope>NUCLEOTIDE SEQUENCE</scope>
    <source>
        <strain evidence="3">JCM 18052</strain>
    </source>
</reference>
<dbReference type="EMBL" id="JAENIK010000011">
    <property type="protein sequence ID" value="MBK1817039.1"/>
    <property type="molecule type" value="Genomic_DNA"/>
</dbReference>
<dbReference type="InterPro" id="IPR050194">
    <property type="entry name" value="Glycosyltransferase_grp1"/>
</dbReference>
<dbReference type="PANTHER" id="PTHR45947">
    <property type="entry name" value="SULFOQUINOVOSYL TRANSFERASE SQD2"/>
    <property type="match status" value="1"/>
</dbReference>